<keyword evidence="3" id="KW-1185">Reference proteome</keyword>
<proteinExistence type="predicted"/>
<evidence type="ECO:0000256" key="1">
    <source>
        <dbReference type="SAM" id="MobiDB-lite"/>
    </source>
</evidence>
<reference evidence="2" key="1">
    <citation type="submission" date="2021-03" db="EMBL/GenBank/DDBJ databases">
        <title>Revisited historic fungal species revealed as producer of novel bioactive compounds through whole genome sequencing and comparative genomics.</title>
        <authorList>
            <person name="Vignolle G.A."/>
            <person name="Hochenegger N."/>
            <person name="Mach R.L."/>
            <person name="Mach-Aigner A.R."/>
            <person name="Javad Rahimi M."/>
            <person name="Salim K.A."/>
            <person name="Chan C.M."/>
            <person name="Lim L.B.L."/>
            <person name="Cai F."/>
            <person name="Druzhinina I.S."/>
            <person name="U'Ren J.M."/>
            <person name="Derntl C."/>
        </authorList>
    </citation>
    <scope>NUCLEOTIDE SEQUENCE</scope>
    <source>
        <strain evidence="2">TUCIM 5799</strain>
    </source>
</reference>
<accession>A0A9Q0AQU3</accession>
<organism evidence="2 3">
    <name type="scientific">Neoarthrinium moseri</name>
    <dbReference type="NCBI Taxonomy" id="1658444"/>
    <lineage>
        <taxon>Eukaryota</taxon>
        <taxon>Fungi</taxon>
        <taxon>Dikarya</taxon>
        <taxon>Ascomycota</taxon>
        <taxon>Pezizomycotina</taxon>
        <taxon>Sordariomycetes</taxon>
        <taxon>Xylariomycetidae</taxon>
        <taxon>Amphisphaeriales</taxon>
        <taxon>Apiosporaceae</taxon>
        <taxon>Neoarthrinium</taxon>
    </lineage>
</organism>
<evidence type="ECO:0000313" key="2">
    <source>
        <dbReference type="EMBL" id="KAI1870065.1"/>
    </source>
</evidence>
<feature type="compositionally biased region" description="Low complexity" evidence="1">
    <location>
        <begin position="293"/>
        <end position="310"/>
    </location>
</feature>
<dbReference type="EMBL" id="JAFIMR010000014">
    <property type="protein sequence ID" value="KAI1870065.1"/>
    <property type="molecule type" value="Genomic_DNA"/>
</dbReference>
<dbReference type="AlphaFoldDB" id="A0A9Q0AQU3"/>
<protein>
    <submittedName>
        <fullName evidence="2">Uncharacterized protein</fullName>
    </submittedName>
</protein>
<feature type="region of interest" description="Disordered" evidence="1">
    <location>
        <begin position="74"/>
        <end position="100"/>
    </location>
</feature>
<feature type="region of interest" description="Disordered" evidence="1">
    <location>
        <begin position="289"/>
        <end position="318"/>
    </location>
</feature>
<dbReference type="Proteomes" id="UP000829685">
    <property type="component" value="Unassembled WGS sequence"/>
</dbReference>
<name>A0A9Q0AQU3_9PEZI</name>
<sequence>MRCEYPPARRPAPEVAPVLPEAEASATPAAVPNNSCSSAAASLFIEDIGFDYSLLDLPSDDLFLDEATPGFQWPGQGSLSASSPPLLRGSSGGSAAADSPSPWFLQPSTWVIEHTTPSAAGEQPESSLHAYIASVRSWLFAWVSEPSNPLIHPQLYCAVYQGGMPRCVQDAYTAVTTYKHRTAASTPEALRILDARAEQLVADQALDETLAAAAGDHSSGEGGLTVAAHLARVHALLAYQALRLFDGDVRARARADGDVDTLFRWSAQMHAAAGRSFRDGSLLASLAAPPDPGRGARSFPSSASSSSPSSGPGGAFGGQTHTTRTLWHAFILLESVRRAFLTAEILQHTYLMLKRGWSDCPGGVPVTLRRGLWDAGSAYAWSRLALDGGVRSPLFMQSMSSDRLFAEAAPEDVDEFGIVLLGIHFDDDRIERWIDEKRGEDGRAWLGYTAPGPEENEQAL</sequence>
<comment type="caution">
    <text evidence="2">The sequence shown here is derived from an EMBL/GenBank/DDBJ whole genome shotgun (WGS) entry which is preliminary data.</text>
</comment>
<feature type="compositionally biased region" description="Low complexity" evidence="1">
    <location>
        <begin position="77"/>
        <end position="100"/>
    </location>
</feature>
<evidence type="ECO:0000313" key="3">
    <source>
        <dbReference type="Proteomes" id="UP000829685"/>
    </source>
</evidence>
<gene>
    <name evidence="2" type="ORF">JX265_006235</name>
</gene>